<feature type="domain" description="PPIase FKBP-type" evidence="7">
    <location>
        <begin position="261"/>
        <end position="367"/>
    </location>
</feature>
<dbReference type="SUPFAM" id="SSF50891">
    <property type="entry name" value="Cyclophilin-like"/>
    <property type="match status" value="1"/>
</dbReference>
<dbReference type="Gene3D" id="3.10.50.40">
    <property type="match status" value="1"/>
</dbReference>
<sequence>MKNLLIILLVLPFALGSCQDKYSDLEPGIYAEFQTNNGTFVAKLYDDATPLTVANFVALAEGTNEMVDSTYKGKKYYDGLVFHRVIKDFMIQGGCPLGNGTGSPGYRFPDEFVDSLKHDRKGILSMANSGPGTNGSQFFVTLKETPWLDGKHTVFGEVVVGQEIVDAIGLVATSKPGDKPVETVVMEQVNIIKRGNATVPSFQEQMEIAEREAQEKRDRILKVAMDTKSQLEADIAQGEELESGVKIFWNRRTKGIKPVEGSTIMINYAGYFDNGLMFDTSYLEVAEKYDAVDPQRLAYNQYGPSQTTYSPEAQMIPGLREAMLMMNAGEMITVYIPSHLGYGPTGYPPVIPPNQDLYFQLELVDLVQD</sequence>
<keyword evidence="10" id="KW-1185">Reference proteome</keyword>
<dbReference type="PANTHER" id="PTHR45625">
    <property type="entry name" value="PEPTIDYL-PROLYL CIS-TRANS ISOMERASE-RELATED"/>
    <property type="match status" value="1"/>
</dbReference>
<dbReference type="InterPro" id="IPR044666">
    <property type="entry name" value="Cyclophilin_A-like"/>
</dbReference>
<proteinExistence type="inferred from homology"/>
<protein>
    <recommendedName>
        <fullName evidence="3 6">peptidylprolyl isomerase</fullName>
        <ecNumber evidence="3 6">5.2.1.8</ecNumber>
    </recommendedName>
</protein>
<evidence type="ECO:0000256" key="3">
    <source>
        <dbReference type="ARBA" id="ARBA00013194"/>
    </source>
</evidence>
<dbReference type="RefSeq" id="WP_104812628.1">
    <property type="nucleotide sequence ID" value="NZ_MQUB01000001.1"/>
</dbReference>
<gene>
    <name evidence="9" type="ORF">BST85_07195</name>
</gene>
<feature type="domain" description="PPIase cyclophilin-type" evidence="8">
    <location>
        <begin position="38"/>
        <end position="191"/>
    </location>
</feature>
<evidence type="ECO:0000256" key="1">
    <source>
        <dbReference type="ARBA" id="ARBA00000971"/>
    </source>
</evidence>
<accession>A0A2S7KPZ7</accession>
<keyword evidence="5 6" id="KW-0413">Isomerase</keyword>
<dbReference type="OrthoDB" id="9807797at2"/>
<evidence type="ECO:0000259" key="8">
    <source>
        <dbReference type="PROSITE" id="PS50072"/>
    </source>
</evidence>
<comment type="catalytic activity">
    <reaction evidence="1 6">
        <text>[protein]-peptidylproline (omega=180) = [protein]-peptidylproline (omega=0)</text>
        <dbReference type="Rhea" id="RHEA:16237"/>
        <dbReference type="Rhea" id="RHEA-COMP:10747"/>
        <dbReference type="Rhea" id="RHEA-COMP:10748"/>
        <dbReference type="ChEBI" id="CHEBI:83833"/>
        <dbReference type="ChEBI" id="CHEBI:83834"/>
        <dbReference type="EC" id="5.2.1.8"/>
    </reaction>
</comment>
<evidence type="ECO:0000256" key="4">
    <source>
        <dbReference type="ARBA" id="ARBA00023110"/>
    </source>
</evidence>
<keyword evidence="4 6" id="KW-0697">Rotamase</keyword>
<dbReference type="InterPro" id="IPR020892">
    <property type="entry name" value="Cyclophilin-type_PPIase_CS"/>
</dbReference>
<dbReference type="PRINTS" id="PR00153">
    <property type="entry name" value="CSAPPISMRASE"/>
</dbReference>
<comment type="similarity">
    <text evidence="2">Belongs to the cyclophilin-type PPIase family.</text>
</comment>
<evidence type="ECO:0000256" key="5">
    <source>
        <dbReference type="ARBA" id="ARBA00023235"/>
    </source>
</evidence>
<dbReference type="GO" id="GO:0006457">
    <property type="term" value="P:protein folding"/>
    <property type="evidence" value="ECO:0007669"/>
    <property type="project" value="InterPro"/>
</dbReference>
<organism evidence="9 10">
    <name type="scientific">Aureitalea marina</name>
    <dbReference type="NCBI Taxonomy" id="930804"/>
    <lineage>
        <taxon>Bacteria</taxon>
        <taxon>Pseudomonadati</taxon>
        <taxon>Bacteroidota</taxon>
        <taxon>Flavobacteriia</taxon>
        <taxon>Flavobacteriales</taxon>
        <taxon>Flavobacteriaceae</taxon>
        <taxon>Aureitalea</taxon>
    </lineage>
</organism>
<dbReference type="InterPro" id="IPR001179">
    <property type="entry name" value="PPIase_FKBP_dom"/>
</dbReference>
<dbReference type="PROSITE" id="PS51257">
    <property type="entry name" value="PROKAR_LIPOPROTEIN"/>
    <property type="match status" value="1"/>
</dbReference>
<dbReference type="PANTHER" id="PTHR45625:SF4">
    <property type="entry name" value="PEPTIDYLPROLYL ISOMERASE DOMAIN AND WD REPEAT-CONTAINING PROTEIN 1"/>
    <property type="match status" value="1"/>
</dbReference>
<evidence type="ECO:0000313" key="9">
    <source>
        <dbReference type="EMBL" id="PQB04702.1"/>
    </source>
</evidence>
<dbReference type="SUPFAM" id="SSF54534">
    <property type="entry name" value="FKBP-like"/>
    <property type="match status" value="1"/>
</dbReference>
<dbReference type="PROSITE" id="PS50072">
    <property type="entry name" value="CSA_PPIASE_2"/>
    <property type="match status" value="1"/>
</dbReference>
<dbReference type="PROSITE" id="PS00170">
    <property type="entry name" value="CSA_PPIASE_1"/>
    <property type="match status" value="1"/>
</dbReference>
<dbReference type="GO" id="GO:0003755">
    <property type="term" value="F:peptidyl-prolyl cis-trans isomerase activity"/>
    <property type="evidence" value="ECO:0007669"/>
    <property type="project" value="UniProtKB-KW"/>
</dbReference>
<dbReference type="EC" id="5.2.1.8" evidence="3 6"/>
<evidence type="ECO:0000313" key="10">
    <source>
        <dbReference type="Proteomes" id="UP000239800"/>
    </source>
</evidence>
<name>A0A2S7KPZ7_9FLAO</name>
<dbReference type="Pfam" id="PF00160">
    <property type="entry name" value="Pro_isomerase"/>
    <property type="match status" value="1"/>
</dbReference>
<dbReference type="AlphaFoldDB" id="A0A2S7KPZ7"/>
<dbReference type="InterPro" id="IPR002130">
    <property type="entry name" value="Cyclophilin-type_PPIase_dom"/>
</dbReference>
<dbReference type="InterPro" id="IPR029000">
    <property type="entry name" value="Cyclophilin-like_dom_sf"/>
</dbReference>
<evidence type="ECO:0000259" key="7">
    <source>
        <dbReference type="PROSITE" id="PS50059"/>
    </source>
</evidence>
<dbReference type="Pfam" id="PF00254">
    <property type="entry name" value="FKBP_C"/>
    <property type="match status" value="1"/>
</dbReference>
<dbReference type="PROSITE" id="PS50059">
    <property type="entry name" value="FKBP_PPIASE"/>
    <property type="match status" value="1"/>
</dbReference>
<dbReference type="InterPro" id="IPR046357">
    <property type="entry name" value="PPIase_dom_sf"/>
</dbReference>
<evidence type="ECO:0000256" key="6">
    <source>
        <dbReference type="PROSITE-ProRule" id="PRU00277"/>
    </source>
</evidence>
<evidence type="ECO:0000256" key="2">
    <source>
        <dbReference type="ARBA" id="ARBA00007365"/>
    </source>
</evidence>
<dbReference type="CDD" id="cd00317">
    <property type="entry name" value="cyclophilin"/>
    <property type="match status" value="1"/>
</dbReference>
<dbReference type="EMBL" id="MQUB01000001">
    <property type="protein sequence ID" value="PQB04702.1"/>
    <property type="molecule type" value="Genomic_DNA"/>
</dbReference>
<dbReference type="Gene3D" id="2.40.100.10">
    <property type="entry name" value="Cyclophilin-like"/>
    <property type="match status" value="1"/>
</dbReference>
<dbReference type="Proteomes" id="UP000239800">
    <property type="component" value="Unassembled WGS sequence"/>
</dbReference>
<reference evidence="9 10" key="1">
    <citation type="submission" date="2016-11" db="EMBL/GenBank/DDBJ databases">
        <title>Trade-off between light-utilization and light-protection in marine flavobacteria.</title>
        <authorList>
            <person name="Kumagai Y."/>
        </authorList>
    </citation>
    <scope>NUCLEOTIDE SEQUENCE [LARGE SCALE GENOMIC DNA]</scope>
    <source>
        <strain evidence="9 10">NBRC 107741</strain>
    </source>
</reference>
<comment type="caution">
    <text evidence="9">The sequence shown here is derived from an EMBL/GenBank/DDBJ whole genome shotgun (WGS) entry which is preliminary data.</text>
</comment>